<dbReference type="SUPFAM" id="SSF64356">
    <property type="entry name" value="SNARE-like"/>
    <property type="match status" value="1"/>
</dbReference>
<accession>A0A4T0T741</accession>
<dbReference type="GO" id="GO:0033566">
    <property type="term" value="P:gamma-tubulin complex localization"/>
    <property type="evidence" value="ECO:0007669"/>
    <property type="project" value="InterPro"/>
</dbReference>
<evidence type="ECO:0000313" key="1">
    <source>
        <dbReference type="EMBL" id="TIB78433.1"/>
    </source>
</evidence>
<comment type="caution">
    <text evidence="4">The sequence shown here is derived from an EMBL/GenBank/DDBJ whole genome shotgun (WGS) entry which is preliminary data.</text>
</comment>
<evidence type="ECO:0000313" key="5">
    <source>
        <dbReference type="EMBL" id="TIC64509.1"/>
    </source>
</evidence>
<dbReference type="OrthoDB" id="10252102at2759"/>
<dbReference type="EMBL" id="SPRC01000026">
    <property type="protein sequence ID" value="TIB78433.1"/>
    <property type="molecule type" value="Genomic_DNA"/>
</dbReference>
<dbReference type="Proteomes" id="UP000305362">
    <property type="component" value="Unassembled WGS sequence"/>
</dbReference>
<organism evidence="4 10">
    <name type="scientific">Wallemia mellicola</name>
    <dbReference type="NCBI Taxonomy" id="1708541"/>
    <lineage>
        <taxon>Eukaryota</taxon>
        <taxon>Fungi</taxon>
        <taxon>Dikarya</taxon>
        <taxon>Basidiomycota</taxon>
        <taxon>Wallemiomycotina</taxon>
        <taxon>Wallemiomycetes</taxon>
        <taxon>Wallemiales</taxon>
        <taxon>Wallemiaceae</taxon>
        <taxon>Wallemia</taxon>
    </lineage>
</organism>
<dbReference type="EMBL" id="SPRW01000027">
    <property type="protein sequence ID" value="TIC64509.1"/>
    <property type="molecule type" value="Genomic_DNA"/>
</dbReference>
<gene>
    <name evidence="4" type="ORF">E3Q01_03175</name>
    <name evidence="5" type="ORF">E3Q02_02570</name>
    <name evidence="3" type="ORF">E3Q03_03148</name>
    <name evidence="2" type="ORF">E3Q17_02348</name>
    <name evidence="1" type="ORF">E3Q22_02585</name>
</gene>
<dbReference type="Proteomes" id="UP000307169">
    <property type="component" value="Unassembled WGS sequence"/>
</dbReference>
<dbReference type="GO" id="GO:0000931">
    <property type="term" value="C:gamma-tubulin ring complex"/>
    <property type="evidence" value="ECO:0007669"/>
    <property type="project" value="InterPro"/>
</dbReference>
<dbReference type="EMBL" id="SPRV01000038">
    <property type="protein sequence ID" value="TIC60606.1"/>
    <property type="molecule type" value="Genomic_DNA"/>
</dbReference>
<dbReference type="EMBL" id="SPRH01000025">
    <property type="protein sequence ID" value="TIC00035.1"/>
    <property type="molecule type" value="Genomic_DNA"/>
</dbReference>
<evidence type="ECO:0000313" key="9">
    <source>
        <dbReference type="Proteomes" id="UP000310685"/>
    </source>
</evidence>
<dbReference type="AlphaFoldDB" id="A0A4T0T741"/>
<evidence type="ECO:0000313" key="3">
    <source>
        <dbReference type="EMBL" id="TIC60606.1"/>
    </source>
</evidence>
<dbReference type="InterPro" id="IPR022214">
    <property type="entry name" value="MZT1"/>
</dbReference>
<dbReference type="EMBL" id="SPRX01000042">
    <property type="protein sequence ID" value="TIC63773.1"/>
    <property type="molecule type" value="Genomic_DNA"/>
</dbReference>
<evidence type="ECO:0000313" key="10">
    <source>
        <dbReference type="Proteomes" id="UP000310708"/>
    </source>
</evidence>
<evidence type="ECO:0000313" key="7">
    <source>
        <dbReference type="Proteomes" id="UP000307169"/>
    </source>
</evidence>
<dbReference type="InterPro" id="IPR006722">
    <property type="entry name" value="Sedlin"/>
</dbReference>
<dbReference type="Gene3D" id="3.30.450.70">
    <property type="match status" value="1"/>
</dbReference>
<evidence type="ECO:0000313" key="2">
    <source>
        <dbReference type="EMBL" id="TIC00035.1"/>
    </source>
</evidence>
<dbReference type="Proteomes" id="UP000309601">
    <property type="component" value="Unassembled WGS sequence"/>
</dbReference>
<name>A0A4T0T741_9BASI</name>
<dbReference type="InterPro" id="IPR011012">
    <property type="entry name" value="Longin-like_dom_sf"/>
</dbReference>
<reference evidence="6 7" key="1">
    <citation type="submission" date="2019-03" db="EMBL/GenBank/DDBJ databases">
        <title>Sequencing 25 genomes of Wallemia mellicola.</title>
        <authorList>
            <person name="Gostincar C."/>
        </authorList>
    </citation>
    <scope>NUCLEOTIDE SEQUENCE [LARGE SCALE GENOMIC DNA]</scope>
    <source>
        <strain evidence="2 7">EXF-1262</strain>
        <strain evidence="5 8">EXF-1274</strain>
        <strain evidence="3 6">EXF-1277</strain>
        <strain evidence="1 9">EXF-6152</strain>
        <strain evidence="4 10">EXF-757</strain>
    </source>
</reference>
<dbReference type="Proteomes" id="UP000310685">
    <property type="component" value="Unassembled WGS sequence"/>
</dbReference>
<dbReference type="CDD" id="cd14825">
    <property type="entry name" value="TRAPPC2_sedlin"/>
    <property type="match status" value="1"/>
</dbReference>
<dbReference type="GO" id="GO:0006888">
    <property type="term" value="P:endoplasmic reticulum to Golgi vesicle-mediated transport"/>
    <property type="evidence" value="ECO:0007669"/>
    <property type="project" value="InterPro"/>
</dbReference>
<evidence type="ECO:0000313" key="4">
    <source>
        <dbReference type="EMBL" id="TIC63773.1"/>
    </source>
</evidence>
<dbReference type="Proteomes" id="UP000310708">
    <property type="component" value="Unassembled WGS sequence"/>
</dbReference>
<dbReference type="Pfam" id="PF04628">
    <property type="entry name" value="Sedlin_N"/>
    <property type="match status" value="1"/>
</dbReference>
<sequence>MGEEKKSEDRNVASEEVLENLFELSQTLNTGLSKETLSNSLELIDDGLDPSTLAHLEMGKINKMVILYDISHSSTQTRFLYSNHHIMAAIYHLYLLNHEDTPIFKDTYTSTRFTTSAEPLSSPANAASPTFNDMISALVGTHNRRTSLPMNGEQGGEFHQDVMDLVAHASLDVIEDVQSKSNNMYHKCIDKFNGWSISAFVTPSSTRFVLLHQVKNDDNIRLFFQECWEAYLKVGTSLKSSTTSH</sequence>
<dbReference type="Pfam" id="PF12554">
    <property type="entry name" value="MOZART1"/>
    <property type="match status" value="1"/>
</dbReference>
<evidence type="ECO:0000313" key="6">
    <source>
        <dbReference type="Proteomes" id="UP000305362"/>
    </source>
</evidence>
<evidence type="ECO:0000313" key="8">
    <source>
        <dbReference type="Proteomes" id="UP000309601"/>
    </source>
</evidence>
<dbReference type="PANTHER" id="PTHR12403">
    <property type="entry name" value="TRAFFICKING PROTEIN PARTICLE COMPLEX SUBUNIT 2"/>
    <property type="match status" value="1"/>
</dbReference>
<dbReference type="GO" id="GO:0005737">
    <property type="term" value="C:cytoplasm"/>
    <property type="evidence" value="ECO:0007669"/>
    <property type="project" value="GOC"/>
</dbReference>
<protein>
    <submittedName>
        <fullName evidence="4">Sedlin</fullName>
    </submittedName>
</protein>
<proteinExistence type="predicted"/>